<sequence length="82" mass="9199">MTEQEIKCYENISRHIHGKGVEMLQGGNPCSSVVSVLFYVEDILRHQGIESAVVSALCDDLEKHNRESIEALRELGDSTYGY</sequence>
<proteinExistence type="predicted"/>
<dbReference type="EMBL" id="WPIP01000160">
    <property type="protein sequence ID" value="MVM93092.1"/>
    <property type="molecule type" value="Genomic_DNA"/>
</dbReference>
<evidence type="ECO:0000313" key="2">
    <source>
        <dbReference type="Proteomes" id="UP000439424"/>
    </source>
</evidence>
<evidence type="ECO:0000313" key="1">
    <source>
        <dbReference type="EMBL" id="MVM93092.1"/>
    </source>
</evidence>
<organism evidence="1 2">
    <name type="scientific">Acinetobacter baumannii</name>
    <dbReference type="NCBI Taxonomy" id="470"/>
    <lineage>
        <taxon>Bacteria</taxon>
        <taxon>Pseudomonadati</taxon>
        <taxon>Pseudomonadota</taxon>
        <taxon>Gammaproteobacteria</taxon>
        <taxon>Moraxellales</taxon>
        <taxon>Moraxellaceae</taxon>
        <taxon>Acinetobacter</taxon>
        <taxon>Acinetobacter calcoaceticus/baumannii complex</taxon>
    </lineage>
</organism>
<protein>
    <submittedName>
        <fullName evidence="1">Uncharacterized protein</fullName>
    </submittedName>
</protein>
<gene>
    <name evidence="1" type="ORF">GNY86_16285</name>
</gene>
<dbReference type="Proteomes" id="UP000439424">
    <property type="component" value="Unassembled WGS sequence"/>
</dbReference>
<reference evidence="1 2" key="1">
    <citation type="submission" date="2019-11" db="EMBL/GenBank/DDBJ databases">
        <title>Multidrug-resistant Acinetobacter baumannii moving toward extensively drug-resistant over fifteen years in South of Brazil.</title>
        <authorList>
            <person name="Fedrigo N.H."/>
            <person name="Cerdeira L."/>
            <person name="Fuga B."/>
            <person name="Marini P.V.B."/>
            <person name="Shinohara D.R."/>
            <person name="Carrara-Marroni F.E."/>
            <person name="Lincopan N."/>
            <person name="Tognim M.C.B."/>
        </authorList>
    </citation>
    <scope>NUCLEOTIDE SEQUENCE [LARGE SCALE GENOMIC DNA]</scope>
    <source>
        <strain evidence="1 2">Ac576</strain>
    </source>
</reference>
<dbReference type="AlphaFoldDB" id="A0A6I4HPS9"/>
<dbReference type="RefSeq" id="WP_004909666.1">
    <property type="nucleotide sequence ID" value="NZ_JABLUZ010000001.1"/>
</dbReference>
<comment type="caution">
    <text evidence="1">The sequence shown here is derived from an EMBL/GenBank/DDBJ whole genome shotgun (WGS) entry which is preliminary data.</text>
</comment>
<accession>A0A6I4HPS9</accession>
<name>A0A6I4HPS9_ACIBA</name>